<evidence type="ECO:0000313" key="1">
    <source>
        <dbReference type="EMBL" id="CAI9167318.1"/>
    </source>
</evidence>
<organism evidence="1 2">
    <name type="scientific">Rangifer tarandus platyrhynchus</name>
    <name type="common">Svalbard reindeer</name>
    <dbReference type="NCBI Taxonomy" id="3082113"/>
    <lineage>
        <taxon>Eukaryota</taxon>
        <taxon>Metazoa</taxon>
        <taxon>Chordata</taxon>
        <taxon>Craniata</taxon>
        <taxon>Vertebrata</taxon>
        <taxon>Euteleostomi</taxon>
        <taxon>Mammalia</taxon>
        <taxon>Eutheria</taxon>
        <taxon>Laurasiatheria</taxon>
        <taxon>Artiodactyla</taxon>
        <taxon>Ruminantia</taxon>
        <taxon>Pecora</taxon>
        <taxon>Cervidae</taxon>
        <taxon>Odocoileinae</taxon>
        <taxon>Rangifer</taxon>
    </lineage>
</organism>
<accession>A0ABN8Z0E6</accession>
<keyword evidence="2" id="KW-1185">Reference proteome</keyword>
<evidence type="ECO:0000313" key="2">
    <source>
        <dbReference type="Proteomes" id="UP001176941"/>
    </source>
</evidence>
<proteinExistence type="predicted"/>
<name>A0ABN8Z0E6_RANTA</name>
<dbReference type="EMBL" id="OX459962">
    <property type="protein sequence ID" value="CAI9167318.1"/>
    <property type="molecule type" value="Genomic_DNA"/>
</dbReference>
<protein>
    <submittedName>
        <fullName evidence="1">Uncharacterized protein</fullName>
    </submittedName>
</protein>
<dbReference type="Proteomes" id="UP001176941">
    <property type="component" value="Chromosome 26"/>
</dbReference>
<reference evidence="1" key="1">
    <citation type="submission" date="2023-04" db="EMBL/GenBank/DDBJ databases">
        <authorList>
            <consortium name="ELIXIR-Norway"/>
        </authorList>
    </citation>
    <scope>NUCLEOTIDE SEQUENCE [LARGE SCALE GENOMIC DNA]</scope>
</reference>
<sequence length="139" mass="14946">MLPPPLAHHSWIPAPAGIPAGPCFRSPTPVSSQHRVGVLSHLCQIMSYVRTHLLLIPAREHSLVPRMSSWVAAAVRLSCLPHSPPPTCPSALPAPGFFSNLQPRSCLRAFALAPPPDWGALSSPFSRDAAFCQLQIGTY</sequence>
<gene>
    <name evidence="1" type="ORF">MRATA1EN1_LOCUS16280</name>
</gene>